<feature type="domain" description="Nucleoprotein TPR/MPL1" evidence="4">
    <location>
        <begin position="122"/>
        <end position="200"/>
    </location>
</feature>
<feature type="coiled-coil region" evidence="1">
    <location>
        <begin position="24"/>
        <end position="116"/>
    </location>
</feature>
<evidence type="ECO:0000256" key="1">
    <source>
        <dbReference type="SAM" id="Coils"/>
    </source>
</evidence>
<feature type="region of interest" description="Disordered" evidence="2">
    <location>
        <begin position="1480"/>
        <end position="1510"/>
    </location>
</feature>
<dbReference type="Pfam" id="PF25481">
    <property type="entry name" value="Nucleoprot-TPR"/>
    <property type="match status" value="1"/>
</dbReference>
<feature type="coiled-coil region" evidence="1">
    <location>
        <begin position="611"/>
        <end position="784"/>
    </location>
</feature>
<feature type="region of interest" description="Disordered" evidence="2">
    <location>
        <begin position="1558"/>
        <end position="1583"/>
    </location>
</feature>
<feature type="region of interest" description="Disordered" evidence="2">
    <location>
        <begin position="1429"/>
        <end position="1463"/>
    </location>
</feature>
<feature type="compositionally biased region" description="Basic and acidic residues" evidence="2">
    <location>
        <begin position="127"/>
        <end position="142"/>
    </location>
</feature>
<feature type="region of interest" description="Disordered" evidence="2">
    <location>
        <begin position="512"/>
        <end position="533"/>
    </location>
</feature>
<feature type="region of interest" description="Disordered" evidence="2">
    <location>
        <begin position="1302"/>
        <end position="1395"/>
    </location>
</feature>
<keyword evidence="6" id="KW-1185">Reference proteome</keyword>
<comment type="caution">
    <text evidence="5">The sequence shown here is derived from an EMBL/GenBank/DDBJ whole genome shotgun (WGS) entry which is preliminary data.</text>
</comment>
<feature type="compositionally biased region" description="Basic and acidic residues" evidence="2">
    <location>
        <begin position="1193"/>
        <end position="1211"/>
    </location>
</feature>
<dbReference type="GO" id="GO:0006606">
    <property type="term" value="P:protein import into nucleus"/>
    <property type="evidence" value="ECO:0007669"/>
    <property type="project" value="InterPro"/>
</dbReference>
<dbReference type="GO" id="GO:1901673">
    <property type="term" value="P:regulation of mitotic spindle assembly"/>
    <property type="evidence" value="ECO:0007669"/>
    <property type="project" value="TreeGrafter"/>
</dbReference>
<feature type="region of interest" description="Disordered" evidence="2">
    <location>
        <begin position="1185"/>
        <end position="1213"/>
    </location>
</feature>
<feature type="compositionally biased region" description="Low complexity" evidence="2">
    <location>
        <begin position="1429"/>
        <end position="1446"/>
    </location>
</feature>
<dbReference type="GO" id="GO:0006406">
    <property type="term" value="P:mRNA export from nucleus"/>
    <property type="evidence" value="ECO:0007669"/>
    <property type="project" value="TreeGrafter"/>
</dbReference>
<feature type="domain" description="Nucleoprotein TPR/MLP1-2" evidence="3">
    <location>
        <begin position="947"/>
        <end position="1073"/>
    </location>
</feature>
<keyword evidence="1" id="KW-0175">Coiled coil</keyword>
<feature type="region of interest" description="Disordered" evidence="2">
    <location>
        <begin position="164"/>
        <end position="225"/>
    </location>
</feature>
<feature type="region of interest" description="Disordered" evidence="2">
    <location>
        <begin position="123"/>
        <end position="142"/>
    </location>
</feature>
<feature type="compositionally biased region" description="Low complexity" evidence="2">
    <location>
        <begin position="519"/>
        <end position="533"/>
    </location>
</feature>
<feature type="region of interest" description="Disordered" evidence="2">
    <location>
        <begin position="550"/>
        <end position="600"/>
    </location>
</feature>
<feature type="compositionally biased region" description="Basic and acidic residues" evidence="2">
    <location>
        <begin position="1008"/>
        <end position="1024"/>
    </location>
</feature>
<feature type="compositionally biased region" description="Polar residues" evidence="2">
    <location>
        <begin position="190"/>
        <end position="200"/>
    </location>
</feature>
<feature type="compositionally biased region" description="Basic and acidic residues" evidence="2">
    <location>
        <begin position="179"/>
        <end position="189"/>
    </location>
</feature>
<evidence type="ECO:0000313" key="5">
    <source>
        <dbReference type="EMBL" id="KAF3858858.1"/>
    </source>
</evidence>
<reference evidence="5 6" key="1">
    <citation type="submission" date="2020-03" db="EMBL/GenBank/DDBJ databases">
        <title>Dissostichus mawsoni Genome sequencing and assembly.</title>
        <authorList>
            <person name="Park H."/>
        </authorList>
    </citation>
    <scope>NUCLEOTIDE SEQUENCE [LARGE SCALE GENOMIC DNA]</scope>
    <source>
        <strain evidence="5">DM0001</strain>
        <tissue evidence="5">Muscle</tissue>
    </source>
</reference>
<sequence>MSSSPTEQQYFDLEKRLAESQELILSTTRDLQTLLEEKKKLKEELSTLKGIEAETPEDKPPQQQTKAKYEIEAEKRELARLLEKRTQEVENLSEDVKRLNEKLTETSKVKMELQLKLDNIQSSEASVQHRETRMEQEKELHEKNISWLTEQLKTKTEELLNTNREKGKEILEQQGGLKNTKEQVTRLERQLTSLKQTSESQSKRADDLNNKLKQSKDEQSAMEQKYRSELNAHMKLSSLYKGSAADTETKNQELSRAVEELSKLVKDSGEANKALEKKVSEGEEVKTRLEAELSEKLKKMEKELENATMKAAGKHCCVPSLTDEQLDAMCPSAANIAAIVKPGMKFFDLYNAYAECQTHLQLEKQETRRVGRVLDEIVMEVESKAPVLKRQREEYESMQRSMSSLCNKLEQARTEIYSLQKENEEAKQRCDSIEREKQRIDRQLEDTSTQVCTLLVQLEEARGNKVTKDDGSSSNISSTSEVTSPLSFRSVEELQKQNQSLLGRLRELEEEKDLQKSQATSARSVSVAPSSVSELEASVDKLQKEVEQLREQRNQQKQLADSNAGRGTCVDSPSQPAPVRPSVPATRSTPQRVAAAESAQTAQTKAALKQLNDAFTLYKKEKAENDRLLNETNDRLQKLLTDLRSSHAKLTSQLEFSSKRYEMLQDTVRVENLTKEKDMLRQAESRLNREKESILVEQRNQNLLLTNLKTIQLTMERTETETRQRLNNKVEHLEAELAAMKTKQDQEAQLLEAKKQLETQNTLQQKTRELLRSSEQQVAALRAQLAAAVLLLLHPLRLPPPPAAPPPPQLPELQASELHSEVNSIPLRSPVPAASQQLSQSEQELAEVMGLLRTAEERNRELTEQLENANATVVQYRAVVLTLEDSLKKEKESRSPLELRLKESDEVQKQLEKTILEAEKMKQQEREERRKAVDAVEKQLCEVQRCLKSSQTEQQEALERAAAAVTKEQRAIQESLLQTKLAGEAQAKYERELMLHAADVEALQELKKRSQQDGARKRELEEQLNKTSSLLQQKSAALNSVERQLKEDLSNQRRRCEELGKQNALLHQQMDEMATRSRGLQTPRQQLDLSFSEEGKTTEQILEILRFVRRDKEIAMAQCEASDEEAQRYKQRVEHQDRELKELQEALNSEREKMQSLSLLSEKNGSMQADKRILEEDLKRWKAKTQQLMSQQKDGDVEERQKLSTEREAQQRRITQLAEETAKLKTELARSSASGNSAQSQLQAFRDSVARLTSERDTLKKEMETKNSDMLERTRTITQVKKIGRRYKTQYEELKAQHDKMVGETAVKAGSEGGPSQEVQQELTKAQEELNKAREELSTLKEEAQKKVEEDQKGQQELEEAKKENQQTKDKFQEVQNQLTQKQNQLTQNQLKTAQSQSQARQNQIQQIQRELQQAKEALQQNLLNQKELQQTNQSSQQSHNQEVSNLKTALSQSESKMVEEREADIKRLQEQLTEANKANRATQACQNQSSQSIQASDANVATDANHAQQEELAKLRQEVQLSKEIEEMKQSKEELEVRMNALKSQYEGRLLRLDRELRELRGTQAQSDPREEPQDQSGAKVHVDRRHVKVLTRV</sequence>
<organism evidence="5 6">
    <name type="scientific">Dissostichus mawsoni</name>
    <name type="common">Antarctic cod</name>
    <dbReference type="NCBI Taxonomy" id="36200"/>
    <lineage>
        <taxon>Eukaryota</taxon>
        <taxon>Metazoa</taxon>
        <taxon>Chordata</taxon>
        <taxon>Craniata</taxon>
        <taxon>Vertebrata</taxon>
        <taxon>Euteleostomi</taxon>
        <taxon>Actinopterygii</taxon>
        <taxon>Neopterygii</taxon>
        <taxon>Teleostei</taxon>
        <taxon>Neoteleostei</taxon>
        <taxon>Acanthomorphata</taxon>
        <taxon>Eupercaria</taxon>
        <taxon>Perciformes</taxon>
        <taxon>Notothenioidei</taxon>
        <taxon>Nototheniidae</taxon>
        <taxon>Dissostichus</taxon>
    </lineage>
</organism>
<feature type="compositionally biased region" description="Low complexity" evidence="2">
    <location>
        <begin position="472"/>
        <end position="484"/>
    </location>
</feature>
<feature type="compositionally biased region" description="Polar residues" evidence="2">
    <location>
        <begin position="1447"/>
        <end position="1456"/>
    </location>
</feature>
<evidence type="ECO:0008006" key="7">
    <source>
        <dbReference type="Google" id="ProtNLM"/>
    </source>
</evidence>
<accession>A0A7J5ZES0</accession>
<evidence type="ECO:0000259" key="4">
    <source>
        <dbReference type="Pfam" id="PF25481"/>
    </source>
</evidence>
<proteinExistence type="predicted"/>
<dbReference type="Pfam" id="PF07926">
    <property type="entry name" value="TPR_MLP1_2"/>
    <property type="match status" value="1"/>
</dbReference>
<evidence type="ECO:0000313" key="6">
    <source>
        <dbReference type="Proteomes" id="UP000518266"/>
    </source>
</evidence>
<feature type="compositionally biased region" description="Polar residues" evidence="2">
    <location>
        <begin position="1480"/>
        <end position="1500"/>
    </location>
</feature>
<dbReference type="Proteomes" id="UP000518266">
    <property type="component" value="Unassembled WGS sequence"/>
</dbReference>
<dbReference type="GO" id="GO:0017056">
    <property type="term" value="F:structural constituent of nuclear pore"/>
    <property type="evidence" value="ECO:0007669"/>
    <property type="project" value="TreeGrafter"/>
</dbReference>
<feature type="compositionally biased region" description="Polar residues" evidence="2">
    <location>
        <begin position="1229"/>
        <end position="1243"/>
    </location>
</feature>
<protein>
    <recommendedName>
        <fullName evidence="7">Nucleoprotein TPR</fullName>
    </recommendedName>
</protein>
<dbReference type="InterPro" id="IPR057577">
    <property type="entry name" value="Nucleoprot-TPR/MLP1_dom"/>
</dbReference>
<feature type="region of interest" description="Disordered" evidence="2">
    <location>
        <begin position="1008"/>
        <end position="1028"/>
    </location>
</feature>
<dbReference type="PANTHER" id="PTHR18898:SF3">
    <property type="entry name" value="NUCLEOPROTEIN TPR"/>
    <property type="match status" value="1"/>
</dbReference>
<feature type="coiled-coil region" evidence="1">
    <location>
        <begin position="838"/>
        <end position="938"/>
    </location>
</feature>
<dbReference type="PANTHER" id="PTHR18898">
    <property type="entry name" value="NUCLEOPROTEIN TPR-RELATED"/>
    <property type="match status" value="1"/>
</dbReference>
<feature type="region of interest" description="Disordered" evidence="2">
    <location>
        <begin position="1225"/>
        <end position="1245"/>
    </location>
</feature>
<dbReference type="GO" id="GO:0005643">
    <property type="term" value="C:nuclear pore"/>
    <property type="evidence" value="ECO:0007669"/>
    <property type="project" value="TreeGrafter"/>
</dbReference>
<evidence type="ECO:0000256" key="2">
    <source>
        <dbReference type="SAM" id="MobiDB-lite"/>
    </source>
</evidence>
<dbReference type="Gene3D" id="1.10.287.1490">
    <property type="match status" value="1"/>
</dbReference>
<feature type="compositionally biased region" description="Basic and acidic residues" evidence="2">
    <location>
        <begin position="1325"/>
        <end position="1373"/>
    </location>
</feature>
<gene>
    <name evidence="5" type="ORF">F7725_012059</name>
</gene>
<evidence type="ECO:0000259" key="3">
    <source>
        <dbReference type="Pfam" id="PF07926"/>
    </source>
</evidence>
<feature type="coiled-coil region" evidence="1">
    <location>
        <begin position="388"/>
        <end position="450"/>
    </location>
</feature>
<feature type="compositionally biased region" description="Low complexity" evidence="2">
    <location>
        <begin position="1376"/>
        <end position="1395"/>
    </location>
</feature>
<dbReference type="OrthoDB" id="8946563at2759"/>
<name>A0A7J5ZES0_DISMA</name>
<dbReference type="EMBL" id="JAAKFY010000004">
    <property type="protein sequence ID" value="KAF3858858.1"/>
    <property type="molecule type" value="Genomic_DNA"/>
</dbReference>
<feature type="compositionally biased region" description="Basic and acidic residues" evidence="2">
    <location>
        <begin position="201"/>
        <end position="225"/>
    </location>
</feature>
<feature type="region of interest" description="Disordered" evidence="2">
    <location>
        <begin position="464"/>
        <end position="488"/>
    </location>
</feature>
<dbReference type="InterPro" id="IPR012929">
    <property type="entry name" value="Nucleoprot-TPR/MLP1-2_dom"/>
</dbReference>